<reference evidence="5 6" key="1">
    <citation type="submission" date="2016-12" db="EMBL/GenBank/DDBJ databases">
        <authorList>
            <person name="Song W.-J."/>
            <person name="Kurnit D.M."/>
        </authorList>
    </citation>
    <scope>NUCLEOTIDE SEQUENCE [LARGE SCALE GENOMIC DNA]</scope>
    <source>
        <strain evidence="5 6">DSM 18488</strain>
    </source>
</reference>
<dbReference type="InterPro" id="IPR046342">
    <property type="entry name" value="CBS_dom_sf"/>
</dbReference>
<dbReference type="OrthoDB" id="9811720at2"/>
<feature type="domain" description="CBS" evidence="4">
    <location>
        <begin position="149"/>
        <end position="207"/>
    </location>
</feature>
<evidence type="ECO:0000256" key="2">
    <source>
        <dbReference type="PROSITE-ProRule" id="PRU00703"/>
    </source>
</evidence>
<dbReference type="InterPro" id="IPR051257">
    <property type="entry name" value="Diverse_CBS-Domain"/>
</dbReference>
<protein>
    <submittedName>
        <fullName evidence="5">CBS domain-containing protein</fullName>
    </submittedName>
</protein>
<dbReference type="PANTHER" id="PTHR43080:SF2">
    <property type="entry name" value="CBS DOMAIN-CONTAINING PROTEIN"/>
    <property type="match status" value="1"/>
</dbReference>
<dbReference type="RefSeq" id="WP_073614068.1">
    <property type="nucleotide sequence ID" value="NZ_FRFE01000013.1"/>
</dbReference>
<name>A0A1M7Y9S0_9BACT</name>
<dbReference type="Proteomes" id="UP000184603">
    <property type="component" value="Unassembled WGS sequence"/>
</dbReference>
<evidence type="ECO:0000256" key="1">
    <source>
        <dbReference type="ARBA" id="ARBA00023122"/>
    </source>
</evidence>
<evidence type="ECO:0000313" key="5">
    <source>
        <dbReference type="EMBL" id="SHO49278.1"/>
    </source>
</evidence>
<dbReference type="Gene3D" id="3.10.580.10">
    <property type="entry name" value="CBS-domain"/>
    <property type="match status" value="1"/>
</dbReference>
<keyword evidence="1 2" id="KW-0129">CBS domain</keyword>
<feature type="region of interest" description="Disordered" evidence="3">
    <location>
        <begin position="23"/>
        <end position="49"/>
    </location>
</feature>
<evidence type="ECO:0000256" key="3">
    <source>
        <dbReference type="SAM" id="MobiDB-lite"/>
    </source>
</evidence>
<dbReference type="STRING" id="1121416.SAMN02745220_02775"/>
<evidence type="ECO:0000313" key="6">
    <source>
        <dbReference type="Proteomes" id="UP000184603"/>
    </source>
</evidence>
<dbReference type="SUPFAM" id="SSF54631">
    <property type="entry name" value="CBS-domain pair"/>
    <property type="match status" value="1"/>
</dbReference>
<proteinExistence type="predicted"/>
<organism evidence="5 6">
    <name type="scientific">Desulfopila aestuarii DSM 18488</name>
    <dbReference type="NCBI Taxonomy" id="1121416"/>
    <lineage>
        <taxon>Bacteria</taxon>
        <taxon>Pseudomonadati</taxon>
        <taxon>Thermodesulfobacteriota</taxon>
        <taxon>Desulfobulbia</taxon>
        <taxon>Desulfobulbales</taxon>
        <taxon>Desulfocapsaceae</taxon>
        <taxon>Desulfopila</taxon>
    </lineage>
</organism>
<dbReference type="SMART" id="SM00116">
    <property type="entry name" value="CBS"/>
    <property type="match status" value="2"/>
</dbReference>
<sequence>MFYVYDLDGLRFRGPMEALERERKVERRAPVQPLKGGARTTPFPEEGGRPAPNSLAVAAYLQVMNRESMVEPLVHIYQIMNSPVETINGDTSLLEAWRTLERLGLRQLVVVSERNLVAGMLSDRDILKRINIIGDEVEVELTLKVADVMQREVVATDSISDIRRVARVMAFSHIDSLPVTREDGQLVGIVTRGDILRSFAENPRLNLWG</sequence>
<dbReference type="InterPro" id="IPR000644">
    <property type="entry name" value="CBS_dom"/>
</dbReference>
<feature type="domain" description="CBS" evidence="4">
    <location>
        <begin position="80"/>
        <end position="139"/>
    </location>
</feature>
<dbReference type="EMBL" id="FRFE01000013">
    <property type="protein sequence ID" value="SHO49278.1"/>
    <property type="molecule type" value="Genomic_DNA"/>
</dbReference>
<dbReference type="PANTHER" id="PTHR43080">
    <property type="entry name" value="CBS DOMAIN-CONTAINING PROTEIN CBSX3, MITOCHONDRIAL"/>
    <property type="match status" value="1"/>
</dbReference>
<gene>
    <name evidence="5" type="ORF">SAMN02745220_02775</name>
</gene>
<dbReference type="Pfam" id="PF00571">
    <property type="entry name" value="CBS"/>
    <property type="match status" value="2"/>
</dbReference>
<evidence type="ECO:0000259" key="4">
    <source>
        <dbReference type="PROSITE" id="PS51371"/>
    </source>
</evidence>
<accession>A0A1M7Y9S0</accession>
<dbReference type="PROSITE" id="PS51371">
    <property type="entry name" value="CBS"/>
    <property type="match status" value="2"/>
</dbReference>
<keyword evidence="6" id="KW-1185">Reference proteome</keyword>
<dbReference type="AlphaFoldDB" id="A0A1M7Y9S0"/>